<proteinExistence type="predicted"/>
<protein>
    <submittedName>
        <fullName evidence="1">Uncharacterized protein</fullName>
    </submittedName>
</protein>
<dbReference type="EMBL" id="VMNF01000005">
    <property type="protein sequence ID" value="TXC07517.1"/>
    <property type="molecule type" value="Genomic_DNA"/>
</dbReference>
<reference evidence="1 2" key="1">
    <citation type="submission" date="2019-07" db="EMBL/GenBank/DDBJ databases">
        <title>The First High-Quality Draft Genome Sequence of the Causal Agent of the Current Panama Disease Epidemic.</title>
        <authorList>
            <person name="Warmington R.J."/>
            <person name="Kay W."/>
            <person name="Jeffries A."/>
            <person name="Bebber D."/>
            <person name="Moore K."/>
            <person name="Studholme D.J."/>
        </authorList>
    </citation>
    <scope>NUCLEOTIDE SEQUENCE [LARGE SCALE GENOMIC DNA]</scope>
    <source>
        <strain evidence="1 2">TR4</strain>
    </source>
</reference>
<evidence type="ECO:0000313" key="1">
    <source>
        <dbReference type="EMBL" id="TXC07517.1"/>
    </source>
</evidence>
<comment type="caution">
    <text evidence="1">The sequence shown here is derived from an EMBL/GenBank/DDBJ whole genome shotgun (WGS) entry which is preliminary data.</text>
</comment>
<dbReference type="AlphaFoldDB" id="A0A5C6T9S1"/>
<organism evidence="1 2">
    <name type="scientific">Fusarium oxysporum f. sp. cubense</name>
    <dbReference type="NCBI Taxonomy" id="61366"/>
    <lineage>
        <taxon>Eukaryota</taxon>
        <taxon>Fungi</taxon>
        <taxon>Dikarya</taxon>
        <taxon>Ascomycota</taxon>
        <taxon>Pezizomycotina</taxon>
        <taxon>Sordariomycetes</taxon>
        <taxon>Hypocreomycetidae</taxon>
        <taxon>Hypocreales</taxon>
        <taxon>Nectriaceae</taxon>
        <taxon>Fusarium</taxon>
        <taxon>Fusarium oxysporum species complex</taxon>
    </lineage>
</organism>
<gene>
    <name evidence="1" type="ORF">FocTR4_00003104</name>
</gene>
<dbReference type="Proteomes" id="UP000321331">
    <property type="component" value="Unassembled WGS sequence"/>
</dbReference>
<name>A0A5C6T9S1_FUSOC</name>
<evidence type="ECO:0000313" key="2">
    <source>
        <dbReference type="Proteomes" id="UP000321331"/>
    </source>
</evidence>
<accession>A0A5C6T9S1</accession>
<sequence length="75" mass="8549">MSPSRTFSEGCNRLVDFFYFISTGPIKSENESSKARNTVNDALFTIDQRTTHGNTSRAIRHKKSKTLLRLNERIG</sequence>